<dbReference type="RefSeq" id="WP_115491415.1">
    <property type="nucleotide sequence ID" value="NZ_JACHWW010000001.1"/>
</dbReference>
<evidence type="ECO:0000256" key="1">
    <source>
        <dbReference type="ARBA" id="ARBA00001966"/>
    </source>
</evidence>
<keyword evidence="4" id="KW-0408">Iron</keyword>
<evidence type="ECO:0000259" key="6">
    <source>
        <dbReference type="PROSITE" id="PS51332"/>
    </source>
</evidence>
<dbReference type="InterPro" id="IPR013785">
    <property type="entry name" value="Aldolase_TIM"/>
</dbReference>
<evidence type="ECO:0000259" key="7">
    <source>
        <dbReference type="PROSITE" id="PS51918"/>
    </source>
</evidence>
<evidence type="ECO:0000256" key="4">
    <source>
        <dbReference type="ARBA" id="ARBA00023004"/>
    </source>
</evidence>
<dbReference type="SUPFAM" id="SSF102114">
    <property type="entry name" value="Radical SAM enzymes"/>
    <property type="match status" value="1"/>
</dbReference>
<dbReference type="PANTHER" id="PTHR43409:SF7">
    <property type="entry name" value="BLL1977 PROTEIN"/>
    <property type="match status" value="1"/>
</dbReference>
<keyword evidence="2" id="KW-0949">S-adenosyl-L-methionine</keyword>
<dbReference type="GO" id="GO:0031419">
    <property type="term" value="F:cobalamin binding"/>
    <property type="evidence" value="ECO:0007669"/>
    <property type="project" value="InterPro"/>
</dbReference>
<dbReference type="CDD" id="cd02065">
    <property type="entry name" value="B12-binding_like"/>
    <property type="match status" value="1"/>
</dbReference>
<dbReference type="PANTHER" id="PTHR43409">
    <property type="entry name" value="ANAEROBIC MAGNESIUM-PROTOPORPHYRIN IX MONOMETHYL ESTER CYCLASE-RELATED"/>
    <property type="match status" value="1"/>
</dbReference>
<dbReference type="GO" id="GO:0005829">
    <property type="term" value="C:cytosol"/>
    <property type="evidence" value="ECO:0007669"/>
    <property type="project" value="TreeGrafter"/>
</dbReference>
<dbReference type="Proteomes" id="UP000254101">
    <property type="component" value="Unassembled WGS sequence"/>
</dbReference>
<dbReference type="Pfam" id="PF04055">
    <property type="entry name" value="Radical_SAM"/>
    <property type="match status" value="1"/>
</dbReference>
<dbReference type="AlphaFoldDB" id="A0A395LKG1"/>
<dbReference type="InterPro" id="IPR006638">
    <property type="entry name" value="Elp3/MiaA/NifB-like_rSAM"/>
</dbReference>
<proteinExistence type="predicted"/>
<dbReference type="GO" id="GO:0003824">
    <property type="term" value="F:catalytic activity"/>
    <property type="evidence" value="ECO:0007669"/>
    <property type="project" value="InterPro"/>
</dbReference>
<dbReference type="InterPro" id="IPR023984">
    <property type="entry name" value="rSAM_ocin_1"/>
</dbReference>
<dbReference type="InterPro" id="IPR006158">
    <property type="entry name" value="Cobalamin-bd"/>
</dbReference>
<feature type="domain" description="Radical SAM core" evidence="7">
    <location>
        <begin position="274"/>
        <end position="505"/>
    </location>
</feature>
<dbReference type="EMBL" id="QRBB01000001">
    <property type="protein sequence ID" value="RDS77195.1"/>
    <property type="molecule type" value="Genomic_DNA"/>
</dbReference>
<dbReference type="PROSITE" id="PS51918">
    <property type="entry name" value="RADICAL_SAM"/>
    <property type="match status" value="1"/>
</dbReference>
<dbReference type="CDD" id="cd01335">
    <property type="entry name" value="Radical_SAM"/>
    <property type="match status" value="1"/>
</dbReference>
<name>A0A395LKG1_9SPHN</name>
<dbReference type="InterPro" id="IPR051198">
    <property type="entry name" value="BchE-like"/>
</dbReference>
<dbReference type="InterPro" id="IPR007197">
    <property type="entry name" value="rSAM"/>
</dbReference>
<dbReference type="SFLD" id="SFLDG01082">
    <property type="entry name" value="B12-binding_domain_containing"/>
    <property type="match status" value="1"/>
</dbReference>
<comment type="caution">
    <text evidence="8">The sequence shown here is derived from an EMBL/GenBank/DDBJ whole genome shotgun (WGS) entry which is preliminary data.</text>
</comment>
<dbReference type="SFLD" id="SFLDF00324">
    <property type="entry name" value="bacteriocin_maturation"/>
    <property type="match status" value="1"/>
</dbReference>
<dbReference type="SFLD" id="SFLDS00029">
    <property type="entry name" value="Radical_SAM"/>
    <property type="match status" value="1"/>
</dbReference>
<evidence type="ECO:0000313" key="8">
    <source>
        <dbReference type="EMBL" id="RDS77195.1"/>
    </source>
</evidence>
<evidence type="ECO:0000256" key="2">
    <source>
        <dbReference type="ARBA" id="ARBA00022691"/>
    </source>
</evidence>
<keyword evidence="9" id="KW-1185">Reference proteome</keyword>
<dbReference type="SMART" id="SM00729">
    <property type="entry name" value="Elp3"/>
    <property type="match status" value="1"/>
</dbReference>
<protein>
    <submittedName>
        <fullName evidence="8">RiPP maturation radical SAM protein 1</fullName>
    </submittedName>
</protein>
<organism evidence="8 9">
    <name type="scientific">Alteriqipengyuania lutimaris</name>
    <dbReference type="NCBI Taxonomy" id="1538146"/>
    <lineage>
        <taxon>Bacteria</taxon>
        <taxon>Pseudomonadati</taxon>
        <taxon>Pseudomonadota</taxon>
        <taxon>Alphaproteobacteria</taxon>
        <taxon>Sphingomonadales</taxon>
        <taxon>Erythrobacteraceae</taxon>
        <taxon>Alteriqipengyuania</taxon>
    </lineage>
</organism>
<sequence>MGQVEKMNRQCDIALVSMPFPPLNQPSMALGLLVAALRNAGMNATALYPCFDFARQIGLDAYGFISDSKQELLVGEWVFAAAAFGEDAPEDPGYLDRLMAQPVTAAIIARSPALGDPRDLLEGVRAQADAFVDRIARDIVARDVRIVGCTSTFTQHVPSLALLRRIKTLAPHVVTMLGGANCEGAMGVATKRAFDWVDYVVSGEADLLLPELCRRALDGSIGDEPLPYGVIDGRHPALGDSAKAPRVSIPDMERTPTPDFDDYFSALASSPLAECVVPGLAMETSRGCWWGAKHHCTFCGLNGGNMAFRSKPADRVLEEFDGLAERYGITRFNVVDNILDLSYIQTLLPRLERPETYNLFYETKANLRRPHLEVLASAGVRRLQPGIENMHDEILRLIDKGTTALINLRLLKWARELGIFITWNFLWDVPGEQDAWYAEMAGWLPRVSHLQPPGIDRIQFHRFSPYHMRSAEFGLKLEPFESYRAVYPVSARDLADLAYYHQDARRRPAAEVLRERPGLRETVRLIALWNRAWLLPHEARPSLLWATDAEGRRVIDDTRPAFGGRHVPGDLEVQILEATEAMRSDAALAEFADAQSVASALEWLDARGLVLRQKGNVMSLVMNRVTPIPDAQEDFPGGYVDMDRWAMMRHPDNAAASLAAVDGLPA</sequence>
<accession>A0A395LKG1</accession>
<evidence type="ECO:0000256" key="3">
    <source>
        <dbReference type="ARBA" id="ARBA00022723"/>
    </source>
</evidence>
<dbReference type="GO" id="GO:0046872">
    <property type="term" value="F:metal ion binding"/>
    <property type="evidence" value="ECO:0007669"/>
    <property type="project" value="UniProtKB-KW"/>
</dbReference>
<evidence type="ECO:0000313" key="9">
    <source>
        <dbReference type="Proteomes" id="UP000254101"/>
    </source>
</evidence>
<dbReference type="InterPro" id="IPR058240">
    <property type="entry name" value="rSAM_sf"/>
</dbReference>
<evidence type="ECO:0000256" key="5">
    <source>
        <dbReference type="ARBA" id="ARBA00023014"/>
    </source>
</evidence>
<gene>
    <name evidence="8" type="ORF">DL238_05915</name>
</gene>
<dbReference type="NCBIfam" id="TIGR03975">
    <property type="entry name" value="rSAM_ocin_1"/>
    <property type="match status" value="1"/>
</dbReference>
<reference evidence="8 9" key="1">
    <citation type="submission" date="2018-07" db="EMBL/GenBank/DDBJ databases">
        <title>Erythrobacter nanhaiensis sp. nov., a novel member of the genus Erythrobacter isolated from the South China Sea.</title>
        <authorList>
            <person name="Chen X."/>
            <person name="Liu J."/>
        </authorList>
    </citation>
    <scope>NUCLEOTIDE SEQUENCE [LARGE SCALE GENOMIC DNA]</scope>
    <source>
        <strain evidence="8 9">S-5</strain>
    </source>
</reference>
<keyword evidence="5" id="KW-0411">Iron-sulfur</keyword>
<feature type="domain" description="B12-binding" evidence="6">
    <location>
        <begin position="74"/>
        <end position="223"/>
    </location>
</feature>
<dbReference type="Gene3D" id="3.40.50.280">
    <property type="entry name" value="Cobalamin-binding domain"/>
    <property type="match status" value="1"/>
</dbReference>
<keyword evidence="3" id="KW-0479">Metal-binding</keyword>
<comment type="cofactor">
    <cofactor evidence="1">
        <name>[4Fe-4S] cluster</name>
        <dbReference type="ChEBI" id="CHEBI:49883"/>
    </cofactor>
</comment>
<dbReference type="OrthoDB" id="9801424at2"/>
<dbReference type="GO" id="GO:0051536">
    <property type="term" value="F:iron-sulfur cluster binding"/>
    <property type="evidence" value="ECO:0007669"/>
    <property type="project" value="UniProtKB-KW"/>
</dbReference>
<dbReference type="PROSITE" id="PS51332">
    <property type="entry name" value="B12_BINDING"/>
    <property type="match status" value="1"/>
</dbReference>
<dbReference type="Gene3D" id="3.20.20.70">
    <property type="entry name" value="Aldolase class I"/>
    <property type="match status" value="1"/>
</dbReference>